<organism evidence="1 2">
    <name type="scientific">Dorcoceras hygrometricum</name>
    <dbReference type="NCBI Taxonomy" id="472368"/>
    <lineage>
        <taxon>Eukaryota</taxon>
        <taxon>Viridiplantae</taxon>
        <taxon>Streptophyta</taxon>
        <taxon>Embryophyta</taxon>
        <taxon>Tracheophyta</taxon>
        <taxon>Spermatophyta</taxon>
        <taxon>Magnoliopsida</taxon>
        <taxon>eudicotyledons</taxon>
        <taxon>Gunneridae</taxon>
        <taxon>Pentapetalae</taxon>
        <taxon>asterids</taxon>
        <taxon>lamiids</taxon>
        <taxon>Lamiales</taxon>
        <taxon>Gesneriaceae</taxon>
        <taxon>Didymocarpoideae</taxon>
        <taxon>Trichosporeae</taxon>
        <taxon>Loxocarpinae</taxon>
        <taxon>Dorcoceras</taxon>
    </lineage>
</organism>
<name>A0A2Z7A4K5_9LAMI</name>
<evidence type="ECO:0000313" key="1">
    <source>
        <dbReference type="EMBL" id="KZV16201.1"/>
    </source>
</evidence>
<sequence>MVPKRIVRLVKHVAKKSGAQNREDDIVQDSLSERKCVRSVEDDVVHQAHQVDEMELVLARFHRMNPPTLTDA</sequence>
<keyword evidence="2" id="KW-1185">Reference proteome</keyword>
<dbReference type="Proteomes" id="UP000250235">
    <property type="component" value="Unassembled WGS sequence"/>
</dbReference>
<evidence type="ECO:0000313" key="2">
    <source>
        <dbReference type="Proteomes" id="UP000250235"/>
    </source>
</evidence>
<dbReference type="EMBL" id="KV019194">
    <property type="protein sequence ID" value="KZV16201.1"/>
    <property type="molecule type" value="Genomic_DNA"/>
</dbReference>
<proteinExistence type="predicted"/>
<gene>
    <name evidence="1" type="ORF">F511_28294</name>
</gene>
<protein>
    <submittedName>
        <fullName evidence="1">Uncharacterized protein</fullName>
    </submittedName>
</protein>
<dbReference type="AlphaFoldDB" id="A0A2Z7A4K5"/>
<accession>A0A2Z7A4K5</accession>
<reference evidence="1 2" key="1">
    <citation type="journal article" date="2015" name="Proc. Natl. Acad. Sci. U.S.A.">
        <title>The resurrection genome of Boea hygrometrica: A blueprint for survival of dehydration.</title>
        <authorList>
            <person name="Xiao L."/>
            <person name="Yang G."/>
            <person name="Zhang L."/>
            <person name="Yang X."/>
            <person name="Zhao S."/>
            <person name="Ji Z."/>
            <person name="Zhou Q."/>
            <person name="Hu M."/>
            <person name="Wang Y."/>
            <person name="Chen M."/>
            <person name="Xu Y."/>
            <person name="Jin H."/>
            <person name="Xiao X."/>
            <person name="Hu G."/>
            <person name="Bao F."/>
            <person name="Hu Y."/>
            <person name="Wan P."/>
            <person name="Li L."/>
            <person name="Deng X."/>
            <person name="Kuang T."/>
            <person name="Xiang C."/>
            <person name="Zhu J.K."/>
            <person name="Oliver M.J."/>
            <person name="He Y."/>
        </authorList>
    </citation>
    <scope>NUCLEOTIDE SEQUENCE [LARGE SCALE GENOMIC DNA]</scope>
    <source>
        <strain evidence="2">cv. XS01</strain>
    </source>
</reference>